<keyword evidence="3" id="KW-1185">Reference proteome</keyword>
<dbReference type="Proteomes" id="UP001176471">
    <property type="component" value="Unassembled WGS sequence"/>
</dbReference>
<comment type="caution">
    <text evidence="2">The sequence shown here is derived from an EMBL/GenBank/DDBJ whole genome shotgun (WGS) entry which is preliminary data.</text>
</comment>
<reference evidence="2" key="1">
    <citation type="submission" date="2023-07" db="EMBL/GenBank/DDBJ databases">
        <title>Bacterial whole genome sequence for Sphingobium sp. HBC34.</title>
        <authorList>
            <person name="Le V."/>
            <person name="Ko S.-R."/>
            <person name="Ahn C.-Y."/>
            <person name="Oh H.-M."/>
        </authorList>
    </citation>
    <scope>NUCLEOTIDE SEQUENCE</scope>
    <source>
        <strain evidence="2">HBC34</strain>
    </source>
</reference>
<dbReference type="EMBL" id="JAUQOM010000025">
    <property type="protein sequence ID" value="MDO7837406.1"/>
    <property type="molecule type" value="Genomic_DNA"/>
</dbReference>
<proteinExistence type="predicted"/>
<accession>A0ABT8ZS88</accession>
<evidence type="ECO:0000259" key="1">
    <source>
        <dbReference type="Pfam" id="PF06054"/>
    </source>
</evidence>
<sequence>MGRKPQRIVEAAIIERIGPVTAQELMAMSDDSWGLIRDQITDRRNGKDGLVARCLACECEVYIRTSKPRGIARPLFQHYNGSDPDCRWFQGRNIKPDAARAAQYHGKQESNFHRLMCELVGELAALDPRYIKHTVAQYRPPTENEHGRYPDTYVEWDGFGPFVVEFQMSGTFQTEISARCKHYEREGIPLLWVLFGLDTAAALPQSFIDVIRRHRGNAFMLDQAAVAASREQKTLVLSCYLRGPDGELKVPELVRFDALTIPRSKLPYHEDRIVGPRLAEIEQARRPWFSALAKWEDRFKPLGDLERPQSLLLAAAFSIIAAANGKERNYASGHSNISAMLNTYLSTKVLSPYSDLLKQIIENTRGSGIIKASVHDHLRRYRDAVQATRESRECVNGGAKVGHSAA</sequence>
<gene>
    <name evidence="2" type="ORF">Q4610_20385</name>
</gene>
<evidence type="ECO:0000313" key="2">
    <source>
        <dbReference type="EMBL" id="MDO7837406.1"/>
    </source>
</evidence>
<dbReference type="Pfam" id="PF06054">
    <property type="entry name" value="CoiA_nuc"/>
    <property type="match status" value="1"/>
</dbReference>
<dbReference type="RefSeq" id="WP_304537705.1">
    <property type="nucleotide sequence ID" value="NZ_JAUQOM010000025.1"/>
</dbReference>
<name>A0ABT8ZS88_9SPHN</name>
<evidence type="ECO:0000313" key="3">
    <source>
        <dbReference type="Proteomes" id="UP001176471"/>
    </source>
</evidence>
<protein>
    <recommendedName>
        <fullName evidence="1">Competence protein CoiA nuclease-like domain-containing protein</fullName>
    </recommendedName>
</protein>
<dbReference type="InterPro" id="IPR010330">
    <property type="entry name" value="CoiA_nuc"/>
</dbReference>
<feature type="domain" description="Competence protein CoiA nuclease-like" evidence="1">
    <location>
        <begin position="147"/>
        <end position="194"/>
    </location>
</feature>
<organism evidence="2 3">
    <name type="scientific">Sphingobium cyanobacteriorum</name>
    <dbReference type="NCBI Taxonomy" id="3063954"/>
    <lineage>
        <taxon>Bacteria</taxon>
        <taxon>Pseudomonadati</taxon>
        <taxon>Pseudomonadota</taxon>
        <taxon>Alphaproteobacteria</taxon>
        <taxon>Sphingomonadales</taxon>
        <taxon>Sphingomonadaceae</taxon>
        <taxon>Sphingobium</taxon>
    </lineage>
</organism>